<feature type="compositionally biased region" description="Low complexity" evidence="1">
    <location>
        <begin position="289"/>
        <end position="326"/>
    </location>
</feature>
<proteinExistence type="predicted"/>
<evidence type="ECO:0000256" key="1">
    <source>
        <dbReference type="SAM" id="MobiDB-lite"/>
    </source>
</evidence>
<evidence type="ECO:0000256" key="2">
    <source>
        <dbReference type="SAM" id="Phobius"/>
    </source>
</evidence>
<feature type="region of interest" description="Disordered" evidence="1">
    <location>
        <begin position="289"/>
        <end position="375"/>
    </location>
</feature>
<dbReference type="AlphaFoldDB" id="A0A177YGQ2"/>
<feature type="transmembrane region" description="Helical" evidence="2">
    <location>
        <begin position="218"/>
        <end position="239"/>
    </location>
</feature>
<sequence>MVRPEVKAEMYNRHAQPAHSSSTGEALPDVGLFIDDDRAIAAVSHPLRSNPSLHVASLHPTVLFVHADGSASLGGTDDADATEFTGFISDTDDRGGFSASDLTAMTMLCLLSDVSGPTTNGVDALAAAATYPATWTAEHVGSVRESMNRHGLGHVALVSEAEALRAWSESTLSTWAGSDSGIAAARGAAAMASAYPVDAVTERIPVAGERRTSTRTPILLAAGFAAVLTLAAGVTALALRGSDATVVPTIDSADVAAPTTTVSSPAPQIPFPTVVPIVVEPEAPAVQVPTVEVTTPPETTPPVVEEPVATRPAADATTTTPDATTPDRPEEEPSTPEVPEEDQSEEVDEGDGSTVPTATPDTGQSIQTPDTPAFG</sequence>
<evidence type="ECO:0000313" key="4">
    <source>
        <dbReference type="Proteomes" id="UP000077519"/>
    </source>
</evidence>
<name>A0A177YGQ2_9NOCA</name>
<keyword evidence="2" id="KW-0472">Membrane</keyword>
<feature type="compositionally biased region" description="Basic and acidic residues" evidence="1">
    <location>
        <begin position="1"/>
        <end position="12"/>
    </location>
</feature>
<keyword evidence="4" id="KW-1185">Reference proteome</keyword>
<gene>
    <name evidence="3" type="ORF">A3K89_05150</name>
</gene>
<accession>A0A177YGQ2</accession>
<reference evidence="3 4" key="1">
    <citation type="submission" date="2016-03" db="EMBL/GenBank/DDBJ databases">
        <title>Genome sequence of Rhodococcus kyotonensis KB10.</title>
        <authorList>
            <person name="Jeong H."/>
            <person name="Hong C.E."/>
            <person name="Jo S.H."/>
            <person name="Park J.M."/>
        </authorList>
    </citation>
    <scope>NUCLEOTIDE SEQUENCE [LARGE SCALE GENOMIC DNA]</scope>
    <source>
        <strain evidence="3 4">KB10</strain>
    </source>
</reference>
<dbReference type="EMBL" id="LVHI01000012">
    <property type="protein sequence ID" value="OAK54724.1"/>
    <property type="molecule type" value="Genomic_DNA"/>
</dbReference>
<dbReference type="RefSeq" id="WP_068425436.1">
    <property type="nucleotide sequence ID" value="NZ_LVHI01000012.1"/>
</dbReference>
<feature type="compositionally biased region" description="Acidic residues" evidence="1">
    <location>
        <begin position="329"/>
        <end position="351"/>
    </location>
</feature>
<comment type="caution">
    <text evidence="3">The sequence shown here is derived from an EMBL/GenBank/DDBJ whole genome shotgun (WGS) entry which is preliminary data.</text>
</comment>
<organism evidence="3 4">
    <name type="scientific">Rhodococcoides kyotonense</name>
    <dbReference type="NCBI Taxonomy" id="398843"/>
    <lineage>
        <taxon>Bacteria</taxon>
        <taxon>Bacillati</taxon>
        <taxon>Actinomycetota</taxon>
        <taxon>Actinomycetes</taxon>
        <taxon>Mycobacteriales</taxon>
        <taxon>Nocardiaceae</taxon>
        <taxon>Rhodococcoides</taxon>
    </lineage>
</organism>
<keyword evidence="2" id="KW-1133">Transmembrane helix</keyword>
<keyword evidence="2" id="KW-0812">Transmembrane</keyword>
<feature type="region of interest" description="Disordered" evidence="1">
    <location>
        <begin position="1"/>
        <end position="26"/>
    </location>
</feature>
<feature type="compositionally biased region" description="Polar residues" evidence="1">
    <location>
        <begin position="354"/>
        <end position="375"/>
    </location>
</feature>
<protein>
    <submittedName>
        <fullName evidence="3">Uncharacterized protein</fullName>
    </submittedName>
</protein>
<dbReference type="Proteomes" id="UP000077519">
    <property type="component" value="Unassembled WGS sequence"/>
</dbReference>
<evidence type="ECO:0000313" key="3">
    <source>
        <dbReference type="EMBL" id="OAK54724.1"/>
    </source>
</evidence>